<sequence>MEIVKAEKCEGLACKVRGADKLFPFSAWDKPDKVNWFCSEHLRAAKAFSEKEKQAFMQYYADPEKRKWLPHTSLMLYEKYSEKY</sequence>
<name>A0A437K5J7_9BACI</name>
<dbReference type="EMBL" id="RZTZ01000014">
    <property type="protein sequence ID" value="RVT58015.1"/>
    <property type="molecule type" value="Genomic_DNA"/>
</dbReference>
<reference evidence="1 2" key="1">
    <citation type="submission" date="2019-01" db="EMBL/GenBank/DDBJ databases">
        <title>Bacillus sp. M5HDSG1-1, whole genome shotgun sequence.</title>
        <authorList>
            <person name="Tuo L."/>
        </authorList>
    </citation>
    <scope>NUCLEOTIDE SEQUENCE [LARGE SCALE GENOMIC DNA]</scope>
    <source>
        <strain evidence="1 2">M5HDSG1-1</strain>
    </source>
</reference>
<evidence type="ECO:0000313" key="1">
    <source>
        <dbReference type="EMBL" id="RVT58015.1"/>
    </source>
</evidence>
<accession>A0A437K5J7</accession>
<dbReference type="Proteomes" id="UP000288024">
    <property type="component" value="Unassembled WGS sequence"/>
</dbReference>
<organism evidence="1 2">
    <name type="scientific">Niallia taxi</name>
    <dbReference type="NCBI Taxonomy" id="2499688"/>
    <lineage>
        <taxon>Bacteria</taxon>
        <taxon>Bacillati</taxon>
        <taxon>Bacillota</taxon>
        <taxon>Bacilli</taxon>
        <taxon>Bacillales</taxon>
        <taxon>Bacillaceae</taxon>
        <taxon>Niallia</taxon>
    </lineage>
</organism>
<dbReference type="RefSeq" id="WP_127741393.1">
    <property type="nucleotide sequence ID" value="NZ_RZTZ01000014.1"/>
</dbReference>
<protein>
    <submittedName>
        <fullName evidence="1">Uncharacterized protein</fullName>
    </submittedName>
</protein>
<proteinExistence type="predicted"/>
<gene>
    <name evidence="1" type="ORF">EM808_23500</name>
</gene>
<comment type="caution">
    <text evidence="1">The sequence shown here is derived from an EMBL/GenBank/DDBJ whole genome shotgun (WGS) entry which is preliminary data.</text>
</comment>
<keyword evidence="2" id="KW-1185">Reference proteome</keyword>
<evidence type="ECO:0000313" key="2">
    <source>
        <dbReference type="Proteomes" id="UP000288024"/>
    </source>
</evidence>
<dbReference type="AlphaFoldDB" id="A0A437K5J7"/>